<feature type="transmembrane region" description="Helical" evidence="1">
    <location>
        <begin position="217"/>
        <end position="236"/>
    </location>
</feature>
<evidence type="ECO:0000313" key="2">
    <source>
        <dbReference type="EMBL" id="PYZ96706.1"/>
    </source>
</evidence>
<keyword evidence="1" id="KW-1133">Transmembrane helix</keyword>
<dbReference type="Proteomes" id="UP000248066">
    <property type="component" value="Unassembled WGS sequence"/>
</dbReference>
<gene>
    <name evidence="2" type="ORF">CR205_13500</name>
</gene>
<organism evidence="2 3">
    <name type="scientific">Alteribacter lacisalsi</name>
    <dbReference type="NCBI Taxonomy" id="2045244"/>
    <lineage>
        <taxon>Bacteria</taxon>
        <taxon>Bacillati</taxon>
        <taxon>Bacillota</taxon>
        <taxon>Bacilli</taxon>
        <taxon>Bacillales</taxon>
        <taxon>Bacillaceae</taxon>
        <taxon>Alteribacter</taxon>
    </lineage>
</organism>
<dbReference type="EMBL" id="PDOF01000002">
    <property type="protein sequence ID" value="PYZ96706.1"/>
    <property type="molecule type" value="Genomic_DNA"/>
</dbReference>
<dbReference type="RefSeq" id="WP_110520643.1">
    <property type="nucleotide sequence ID" value="NZ_PDOF01000002.1"/>
</dbReference>
<feature type="transmembrane region" description="Helical" evidence="1">
    <location>
        <begin position="54"/>
        <end position="74"/>
    </location>
</feature>
<keyword evidence="1" id="KW-0472">Membrane</keyword>
<dbReference type="AlphaFoldDB" id="A0A2W0H7J5"/>
<protein>
    <submittedName>
        <fullName evidence="2">ABC transporter</fullName>
    </submittedName>
</protein>
<evidence type="ECO:0000256" key="1">
    <source>
        <dbReference type="SAM" id="Phobius"/>
    </source>
</evidence>
<evidence type="ECO:0000313" key="3">
    <source>
        <dbReference type="Proteomes" id="UP000248066"/>
    </source>
</evidence>
<comment type="caution">
    <text evidence="2">The sequence shown here is derived from an EMBL/GenBank/DDBJ whole genome shotgun (WGS) entry which is preliminary data.</text>
</comment>
<reference evidence="2 3" key="1">
    <citation type="submission" date="2017-10" db="EMBL/GenBank/DDBJ databases">
        <title>Bacillus sp. nov., a halophilic bacterium isolated from a Yangshapao Lake.</title>
        <authorList>
            <person name="Wang H."/>
        </authorList>
    </citation>
    <scope>NUCLEOTIDE SEQUENCE [LARGE SCALE GENOMIC DNA]</scope>
    <source>
        <strain evidence="2 3">YSP-3</strain>
    </source>
</reference>
<dbReference type="OrthoDB" id="1864035at2"/>
<keyword evidence="1" id="KW-0812">Transmembrane</keyword>
<feature type="transmembrane region" description="Helical" evidence="1">
    <location>
        <begin position="95"/>
        <end position="119"/>
    </location>
</feature>
<sequence>MVLRSSYFILRRMMREYVSLSILLLTPLALITVLGLIADDAVNEATGLLYKAHVSVTLILAFQLFGGFYTMEFIRNDLFTAKRWRMHALPYHVSSHAFSIVLTSTIFSILQGLVLMMYTYFVYGVDWGNPFFALGGLAAVAVFSQLVFLNLVLGVKNYKTAERAGTTFGFLSIILAETWFSLPDQRFFTFLSTYGNPLSLGETIMHAGMHGENIQQAFISLAILIGMAAILIVLAWNTGRRRIG</sequence>
<accession>A0A2W0H7J5</accession>
<name>A0A2W0H7J5_9BACI</name>
<feature type="transmembrane region" description="Helical" evidence="1">
    <location>
        <begin position="164"/>
        <end position="182"/>
    </location>
</feature>
<keyword evidence="3" id="KW-1185">Reference proteome</keyword>
<proteinExistence type="predicted"/>
<feature type="transmembrane region" description="Helical" evidence="1">
    <location>
        <begin position="131"/>
        <end position="152"/>
    </location>
</feature>